<proteinExistence type="predicted"/>
<name>A0AAV4VZW0_CAEEX</name>
<sequence>MSAKLPVRLGVVFDNVFQVRCQSTSTTYSPGQGTPNYCIYGGCSSPGYYSIDENCHPLKPISETIYLYAMKYTNVLAEICISSSSWHNNDNPLHCGRFRDSMLQATLPARGTSAIMAGDRWFKEIHCFPRFTEIR</sequence>
<protein>
    <submittedName>
        <fullName evidence="1">Uncharacterized protein</fullName>
    </submittedName>
</protein>
<reference evidence="1 2" key="1">
    <citation type="submission" date="2021-06" db="EMBL/GenBank/DDBJ databases">
        <title>Caerostris extrusa draft genome.</title>
        <authorList>
            <person name="Kono N."/>
            <person name="Arakawa K."/>
        </authorList>
    </citation>
    <scope>NUCLEOTIDE SEQUENCE [LARGE SCALE GENOMIC DNA]</scope>
</reference>
<evidence type="ECO:0000313" key="2">
    <source>
        <dbReference type="Proteomes" id="UP001054945"/>
    </source>
</evidence>
<evidence type="ECO:0000313" key="1">
    <source>
        <dbReference type="EMBL" id="GIY75286.1"/>
    </source>
</evidence>
<keyword evidence="2" id="KW-1185">Reference proteome</keyword>
<dbReference type="EMBL" id="BPLR01015322">
    <property type="protein sequence ID" value="GIY75286.1"/>
    <property type="molecule type" value="Genomic_DNA"/>
</dbReference>
<gene>
    <name evidence="1" type="ORF">CEXT_73581</name>
</gene>
<accession>A0AAV4VZW0</accession>
<dbReference type="AlphaFoldDB" id="A0AAV4VZW0"/>
<dbReference type="Proteomes" id="UP001054945">
    <property type="component" value="Unassembled WGS sequence"/>
</dbReference>
<comment type="caution">
    <text evidence="1">The sequence shown here is derived from an EMBL/GenBank/DDBJ whole genome shotgun (WGS) entry which is preliminary data.</text>
</comment>
<organism evidence="1 2">
    <name type="scientific">Caerostris extrusa</name>
    <name type="common">Bark spider</name>
    <name type="synonym">Caerostris bankana</name>
    <dbReference type="NCBI Taxonomy" id="172846"/>
    <lineage>
        <taxon>Eukaryota</taxon>
        <taxon>Metazoa</taxon>
        <taxon>Ecdysozoa</taxon>
        <taxon>Arthropoda</taxon>
        <taxon>Chelicerata</taxon>
        <taxon>Arachnida</taxon>
        <taxon>Araneae</taxon>
        <taxon>Araneomorphae</taxon>
        <taxon>Entelegynae</taxon>
        <taxon>Araneoidea</taxon>
        <taxon>Araneidae</taxon>
        <taxon>Caerostris</taxon>
    </lineage>
</organism>